<proteinExistence type="predicted"/>
<feature type="domain" description="4-fold beta flower" evidence="2">
    <location>
        <begin position="2"/>
        <end position="119"/>
    </location>
</feature>
<gene>
    <name evidence="3" type="ORF">OPKNFCMD_3770</name>
</gene>
<feature type="region of interest" description="Disordered" evidence="1">
    <location>
        <begin position="66"/>
        <end position="92"/>
    </location>
</feature>
<comment type="caution">
    <text evidence="3">The sequence shown here is derived from an EMBL/GenBank/DDBJ whole genome shotgun (WGS) entry which is preliminary data.</text>
</comment>
<dbReference type="InterPro" id="IPR048911">
    <property type="entry name" value="Bflower"/>
</dbReference>
<protein>
    <recommendedName>
        <fullName evidence="2">4-fold beta flower domain-containing protein</fullName>
    </recommendedName>
</protein>
<accession>A0ABQ4R2C0</accession>
<sequence length="121" mass="12965">MEPLFSASCDLVGWITVGKAIWDNQMAYVAYIAGDHAWSSETDAWLGPVDGTTCMDRSGRPVAWSPARAVGGRSAPIAPARPMRPARPMTPMRPIAPRRPLFPATPGGGWSQLDFGAWLAG</sequence>
<dbReference type="Proteomes" id="UP001055167">
    <property type="component" value="Unassembled WGS sequence"/>
</dbReference>
<name>A0ABQ4R2C0_9HYPH</name>
<evidence type="ECO:0000259" key="2">
    <source>
        <dbReference type="Pfam" id="PF21784"/>
    </source>
</evidence>
<feature type="compositionally biased region" description="Low complexity" evidence="1">
    <location>
        <begin position="75"/>
        <end position="92"/>
    </location>
</feature>
<dbReference type="EMBL" id="BPQH01000011">
    <property type="protein sequence ID" value="GJD51019.1"/>
    <property type="molecule type" value="Genomic_DNA"/>
</dbReference>
<organism evidence="3 4">
    <name type="scientific">Methylobacterium crusticola</name>
    <dbReference type="NCBI Taxonomy" id="1697972"/>
    <lineage>
        <taxon>Bacteria</taxon>
        <taxon>Pseudomonadati</taxon>
        <taxon>Pseudomonadota</taxon>
        <taxon>Alphaproteobacteria</taxon>
        <taxon>Hyphomicrobiales</taxon>
        <taxon>Methylobacteriaceae</taxon>
        <taxon>Methylobacterium</taxon>
    </lineage>
</organism>
<reference evidence="3" key="1">
    <citation type="journal article" date="2021" name="Front. Microbiol.">
        <title>Comprehensive Comparative Genomics and Phenotyping of Methylobacterium Species.</title>
        <authorList>
            <person name="Alessa O."/>
            <person name="Ogura Y."/>
            <person name="Fujitani Y."/>
            <person name="Takami H."/>
            <person name="Hayashi T."/>
            <person name="Sahin N."/>
            <person name="Tani A."/>
        </authorList>
    </citation>
    <scope>NUCLEOTIDE SEQUENCE</scope>
    <source>
        <strain evidence="3">KCTC 52305</strain>
    </source>
</reference>
<reference evidence="3" key="2">
    <citation type="submission" date="2021-08" db="EMBL/GenBank/DDBJ databases">
        <authorList>
            <person name="Tani A."/>
            <person name="Ola A."/>
            <person name="Ogura Y."/>
            <person name="Katsura K."/>
            <person name="Hayashi T."/>
        </authorList>
    </citation>
    <scope>NUCLEOTIDE SEQUENCE</scope>
    <source>
        <strain evidence="3">KCTC 52305</strain>
    </source>
</reference>
<dbReference type="Pfam" id="PF21784">
    <property type="entry name" value="Bflower"/>
    <property type="match status" value="1"/>
</dbReference>
<keyword evidence="4" id="KW-1185">Reference proteome</keyword>
<evidence type="ECO:0000313" key="4">
    <source>
        <dbReference type="Proteomes" id="UP001055167"/>
    </source>
</evidence>
<evidence type="ECO:0000313" key="3">
    <source>
        <dbReference type="EMBL" id="GJD51019.1"/>
    </source>
</evidence>
<evidence type="ECO:0000256" key="1">
    <source>
        <dbReference type="SAM" id="MobiDB-lite"/>
    </source>
</evidence>
<dbReference type="RefSeq" id="WP_162501493.1">
    <property type="nucleotide sequence ID" value="NZ_BPQH01000011.1"/>
</dbReference>